<evidence type="ECO:0000256" key="1">
    <source>
        <dbReference type="ARBA" id="ARBA00004141"/>
    </source>
</evidence>
<dbReference type="InterPro" id="IPR050768">
    <property type="entry name" value="UPF0353/GerABKA_families"/>
</dbReference>
<dbReference type="InterPro" id="IPR004995">
    <property type="entry name" value="Spore_Ger"/>
</dbReference>
<evidence type="ECO:0000256" key="6">
    <source>
        <dbReference type="PIRNR" id="PIRNR005690"/>
    </source>
</evidence>
<comment type="similarity">
    <text evidence="2 6">Belongs to the GerABKA family.</text>
</comment>
<comment type="subcellular location">
    <subcellularLocation>
        <location evidence="6">Cell membrane</location>
    </subcellularLocation>
    <subcellularLocation>
        <location evidence="1">Membrane</location>
        <topology evidence="1">Multi-pass membrane protein</topology>
    </subcellularLocation>
</comment>
<name>A0A4R5VML9_9BACI</name>
<dbReference type="AlphaFoldDB" id="A0A4R5VML9"/>
<protein>
    <submittedName>
        <fullName evidence="9">Spore germination protein</fullName>
    </submittedName>
</protein>
<dbReference type="GO" id="GO:0009847">
    <property type="term" value="P:spore germination"/>
    <property type="evidence" value="ECO:0007669"/>
    <property type="project" value="UniProtKB-UniRule"/>
</dbReference>
<dbReference type="RefSeq" id="WP_133337631.1">
    <property type="nucleotide sequence ID" value="NZ_SMYO01000010.1"/>
</dbReference>
<evidence type="ECO:0000256" key="5">
    <source>
        <dbReference type="ARBA" id="ARBA00023136"/>
    </source>
</evidence>
<keyword evidence="5 6" id="KW-0472">Membrane</keyword>
<evidence type="ECO:0000256" key="2">
    <source>
        <dbReference type="ARBA" id="ARBA00005278"/>
    </source>
</evidence>
<dbReference type="GO" id="GO:0005886">
    <property type="term" value="C:plasma membrane"/>
    <property type="evidence" value="ECO:0007669"/>
    <property type="project" value="UniProtKB-SubCell"/>
</dbReference>
<gene>
    <name evidence="9" type="ORF">E2K98_20635</name>
</gene>
<evidence type="ECO:0000256" key="3">
    <source>
        <dbReference type="ARBA" id="ARBA00022692"/>
    </source>
</evidence>
<dbReference type="Pfam" id="PF03323">
    <property type="entry name" value="GerA"/>
    <property type="match status" value="1"/>
</dbReference>
<keyword evidence="4 8" id="KW-1133">Transmembrane helix</keyword>
<reference evidence="9 10" key="1">
    <citation type="submission" date="2019-03" db="EMBL/GenBank/DDBJ databases">
        <title>Bacillus niacini sp. nov. a Nicotinate-Metabolizing Mesophile Isolated from Soil.</title>
        <authorList>
            <person name="Zhang G."/>
        </authorList>
    </citation>
    <scope>NUCLEOTIDE SEQUENCE [LARGE SCALE GENOMIC DNA]</scope>
    <source>
        <strain evidence="9 10">WN066</strain>
    </source>
</reference>
<dbReference type="PANTHER" id="PTHR22550:SF5">
    <property type="entry name" value="LEUCINE ZIPPER PROTEIN 4"/>
    <property type="match status" value="1"/>
</dbReference>
<dbReference type="PIRSF" id="PIRSF005690">
    <property type="entry name" value="GerBA"/>
    <property type="match status" value="1"/>
</dbReference>
<evidence type="ECO:0000256" key="7">
    <source>
        <dbReference type="SAM" id="MobiDB-lite"/>
    </source>
</evidence>
<dbReference type="EMBL" id="SMYO01000010">
    <property type="protein sequence ID" value="TDK59201.1"/>
    <property type="molecule type" value="Genomic_DNA"/>
</dbReference>
<feature type="transmembrane region" description="Helical" evidence="8">
    <location>
        <begin position="323"/>
        <end position="342"/>
    </location>
</feature>
<feature type="compositionally biased region" description="Basic and acidic residues" evidence="7">
    <location>
        <begin position="1"/>
        <end position="20"/>
    </location>
</feature>
<proteinExistence type="inferred from homology"/>
<evidence type="ECO:0000256" key="8">
    <source>
        <dbReference type="SAM" id="Phobius"/>
    </source>
</evidence>
<sequence>MKGKKSFKDKWKDLQKKATEQKIQPKQPEEKPLEPGLLDNIRRIKELFGNSDDIIMREIRIGKEGKIRACIVFTDGLIDSQSIQNFIMESLMIDLRTTDRQSEPFTEENLLTYLKEMVLTVGDIQDIDDFTNLLDSLLNGKVILLFNGYTQGFAIEMKGGKERSVEEPTTETTIRGPREGFTENIRVNTSLLRRKIRDHNLWIESRKIGKVSKTNLSIMYIKGIVNEKIVEEVRRRLDRIKIDSILETGYIEELIQDAKWSPFPTMYHSERPDAIAADLLEGRIAILVDGTPFVMTVPVMFAQFLQSPEDYYNRADITTLLRILRYVGFFIALLAPSFYIAITTFHQEMLPTQLLITLAAQREGVPFPAFIEALAMEVSFEILREAGLRMPKAIGQAVSIVGTLVIGSAAVEAGFVSAAMVIVVAITAISSFIVSNYELAIAIRMLRFPFMGLAASFGLFGIIVGLIALVLHMCSLRSFGIPYMAPFGPFIKDDQKDAIFRFPRWAMSKRPKLISQTNIRREDTPAPKPDSN</sequence>
<keyword evidence="3 8" id="KW-0812">Transmembrane</keyword>
<dbReference type="Proteomes" id="UP000295132">
    <property type="component" value="Unassembled WGS sequence"/>
</dbReference>
<feature type="region of interest" description="Disordered" evidence="7">
    <location>
        <begin position="1"/>
        <end position="34"/>
    </location>
</feature>
<evidence type="ECO:0000313" key="9">
    <source>
        <dbReference type="EMBL" id="TDK59201.1"/>
    </source>
</evidence>
<feature type="transmembrane region" description="Helical" evidence="8">
    <location>
        <begin position="449"/>
        <end position="471"/>
    </location>
</feature>
<feature type="transmembrane region" description="Helical" evidence="8">
    <location>
        <begin position="417"/>
        <end position="437"/>
    </location>
</feature>
<evidence type="ECO:0000313" key="10">
    <source>
        <dbReference type="Proteomes" id="UP000295132"/>
    </source>
</evidence>
<dbReference type="PANTHER" id="PTHR22550">
    <property type="entry name" value="SPORE GERMINATION PROTEIN"/>
    <property type="match status" value="1"/>
</dbReference>
<accession>A0A4R5VML9</accession>
<organism evidence="9 10">
    <name type="scientific">Bacillus salipaludis</name>
    <dbReference type="NCBI Taxonomy" id="2547811"/>
    <lineage>
        <taxon>Bacteria</taxon>
        <taxon>Bacillati</taxon>
        <taxon>Bacillota</taxon>
        <taxon>Bacilli</taxon>
        <taxon>Bacillales</taxon>
        <taxon>Bacillaceae</taxon>
        <taxon>Bacillus</taxon>
    </lineage>
</organism>
<comment type="caution">
    <text evidence="9">The sequence shown here is derived from an EMBL/GenBank/DDBJ whole genome shotgun (WGS) entry which is preliminary data.</text>
</comment>
<evidence type="ECO:0000256" key="4">
    <source>
        <dbReference type="ARBA" id="ARBA00022989"/>
    </source>
</evidence>